<organism evidence="1">
    <name type="scientific">marine sediment metagenome</name>
    <dbReference type="NCBI Taxonomy" id="412755"/>
    <lineage>
        <taxon>unclassified sequences</taxon>
        <taxon>metagenomes</taxon>
        <taxon>ecological metagenomes</taxon>
    </lineage>
</organism>
<evidence type="ECO:0000313" key="1">
    <source>
        <dbReference type="EMBL" id="KKL54887.1"/>
    </source>
</evidence>
<reference evidence="1" key="1">
    <citation type="journal article" date="2015" name="Nature">
        <title>Complex archaea that bridge the gap between prokaryotes and eukaryotes.</title>
        <authorList>
            <person name="Spang A."/>
            <person name="Saw J.H."/>
            <person name="Jorgensen S.L."/>
            <person name="Zaremba-Niedzwiedzka K."/>
            <person name="Martijn J."/>
            <person name="Lind A.E."/>
            <person name="van Eijk R."/>
            <person name="Schleper C."/>
            <person name="Guy L."/>
            <person name="Ettema T.J."/>
        </authorList>
    </citation>
    <scope>NUCLEOTIDE SEQUENCE</scope>
</reference>
<name>A0A0F9FUS5_9ZZZZ</name>
<protein>
    <recommendedName>
        <fullName evidence="2">DUF115 domain-containing protein</fullName>
    </recommendedName>
</protein>
<accession>A0A0F9FUS5</accession>
<evidence type="ECO:0008006" key="2">
    <source>
        <dbReference type="Google" id="ProtNLM"/>
    </source>
</evidence>
<proteinExistence type="predicted"/>
<dbReference type="Gene3D" id="3.90.1480.10">
    <property type="entry name" value="Alpha-2,3-sialyltransferase"/>
    <property type="match status" value="1"/>
</dbReference>
<comment type="caution">
    <text evidence="1">The sequence shown here is derived from an EMBL/GenBank/DDBJ whole genome shotgun (WGS) entry which is preliminary data.</text>
</comment>
<gene>
    <name evidence="1" type="ORF">LCGC14_2260940</name>
</gene>
<sequence>MRRNTTRTGLARRQRHQRFAIRSWVDRLPDTPAFIIGNGPSLNDQPVHLLKDYFSVGTNRCFHKFDPIVLLWQDISLWNTEYQKLHNTQALKVSRDVSDPRKIYYNFHLKGGGYKFDPSTTHILYGRGSTGPLAIQLAVAMGCRPIILLGMDCKLGTKGESDFYGENKYWTDATLKNCYEGLVFVKEQCPVEIYNCGDNMLWPKCSLEDVLKEIPDKHQRSRASYVAQILGLNRNT</sequence>
<dbReference type="EMBL" id="LAZR01031038">
    <property type="protein sequence ID" value="KKL54887.1"/>
    <property type="molecule type" value="Genomic_DNA"/>
</dbReference>
<dbReference type="AlphaFoldDB" id="A0A0F9FUS5"/>